<evidence type="ECO:0000313" key="2">
    <source>
        <dbReference type="Proteomes" id="UP000789901"/>
    </source>
</evidence>
<protein>
    <submittedName>
        <fullName evidence="1">41535_t:CDS:1</fullName>
    </submittedName>
</protein>
<gene>
    <name evidence="1" type="ORF">GMARGA_LOCUS20163</name>
</gene>
<keyword evidence="2" id="KW-1185">Reference proteome</keyword>
<dbReference type="EMBL" id="CAJVQB010017420">
    <property type="protein sequence ID" value="CAG8784154.1"/>
    <property type="molecule type" value="Genomic_DNA"/>
</dbReference>
<comment type="caution">
    <text evidence="1">The sequence shown here is derived from an EMBL/GenBank/DDBJ whole genome shotgun (WGS) entry which is preliminary data.</text>
</comment>
<dbReference type="Gene3D" id="2.30.30.40">
    <property type="entry name" value="SH3 Domains"/>
    <property type="match status" value="1"/>
</dbReference>
<reference evidence="1 2" key="1">
    <citation type="submission" date="2021-06" db="EMBL/GenBank/DDBJ databases">
        <authorList>
            <person name="Kallberg Y."/>
            <person name="Tangrot J."/>
            <person name="Rosling A."/>
        </authorList>
    </citation>
    <scope>NUCLEOTIDE SEQUENCE [LARGE SCALE GENOMIC DNA]</scope>
    <source>
        <strain evidence="1 2">120-4 pot B 10/14</strain>
    </source>
</reference>
<dbReference type="Proteomes" id="UP000789901">
    <property type="component" value="Unassembled WGS sequence"/>
</dbReference>
<name>A0ABN7VLI1_GIGMA</name>
<feature type="non-terminal residue" evidence="1">
    <location>
        <position position="1"/>
    </location>
</feature>
<proteinExistence type="predicted"/>
<accession>A0ABN7VLI1</accession>
<organism evidence="1 2">
    <name type="scientific">Gigaspora margarita</name>
    <dbReference type="NCBI Taxonomy" id="4874"/>
    <lineage>
        <taxon>Eukaryota</taxon>
        <taxon>Fungi</taxon>
        <taxon>Fungi incertae sedis</taxon>
        <taxon>Mucoromycota</taxon>
        <taxon>Glomeromycotina</taxon>
        <taxon>Glomeromycetes</taxon>
        <taxon>Diversisporales</taxon>
        <taxon>Gigasporaceae</taxon>
        <taxon>Gigaspora</taxon>
    </lineage>
</organism>
<sequence length="94" mass="10854">KAIQYGELSFVSSYDKISFKKDGILYILENATKNSGKLIKDQKNENTRESQIGLEPCNYIKKAESKSVLKAVYDYEAQSEEELSIYFIYMTMMT</sequence>
<evidence type="ECO:0000313" key="1">
    <source>
        <dbReference type="EMBL" id="CAG8784154.1"/>
    </source>
</evidence>